<dbReference type="EMBL" id="UOGF01000060">
    <property type="protein sequence ID" value="VAX30521.1"/>
    <property type="molecule type" value="Genomic_DNA"/>
</dbReference>
<proteinExistence type="predicted"/>
<dbReference type="InterPro" id="IPR012675">
    <property type="entry name" value="Beta-grasp_dom_sf"/>
</dbReference>
<dbReference type="NCBIfam" id="TIGR01683">
    <property type="entry name" value="thiS"/>
    <property type="match status" value="1"/>
</dbReference>
<dbReference type="Gene3D" id="3.10.20.30">
    <property type="match status" value="1"/>
</dbReference>
<dbReference type="InterPro" id="IPR003749">
    <property type="entry name" value="ThiS/MoaD-like"/>
</dbReference>
<reference evidence="1" key="1">
    <citation type="submission" date="2018-06" db="EMBL/GenBank/DDBJ databases">
        <authorList>
            <person name="Zhirakovskaya E."/>
        </authorList>
    </citation>
    <scope>NUCLEOTIDE SEQUENCE</scope>
</reference>
<name>A0A3B1CVI9_9ZZZZ</name>
<gene>
    <name evidence="1" type="ORF">MNBD_NITROSPIRAE01-749</name>
</gene>
<dbReference type="PANTHER" id="PTHR34472">
    <property type="entry name" value="SULFUR CARRIER PROTEIN THIS"/>
    <property type="match status" value="1"/>
</dbReference>
<dbReference type="InterPro" id="IPR016155">
    <property type="entry name" value="Mopterin_synth/thiamin_S_b"/>
</dbReference>
<accession>A0A3B1CVI9</accession>
<evidence type="ECO:0008006" key="2">
    <source>
        <dbReference type="Google" id="ProtNLM"/>
    </source>
</evidence>
<dbReference type="AlphaFoldDB" id="A0A3B1CVI9"/>
<protein>
    <recommendedName>
        <fullName evidence="2">Sulfur carrier protein ThiS</fullName>
    </recommendedName>
</protein>
<dbReference type="InterPro" id="IPR010035">
    <property type="entry name" value="Thi_S"/>
</dbReference>
<dbReference type="Pfam" id="PF02597">
    <property type="entry name" value="ThiS"/>
    <property type="match status" value="1"/>
</dbReference>
<dbReference type="PANTHER" id="PTHR34472:SF1">
    <property type="entry name" value="SULFUR CARRIER PROTEIN THIS"/>
    <property type="match status" value="1"/>
</dbReference>
<evidence type="ECO:0000313" key="1">
    <source>
        <dbReference type="EMBL" id="VAX30521.1"/>
    </source>
</evidence>
<dbReference type="CDD" id="cd00565">
    <property type="entry name" value="Ubl_ThiS"/>
    <property type="match status" value="1"/>
</dbReference>
<dbReference type="SUPFAM" id="SSF54285">
    <property type="entry name" value="MoaD/ThiS"/>
    <property type="match status" value="1"/>
</dbReference>
<organism evidence="1">
    <name type="scientific">hydrothermal vent metagenome</name>
    <dbReference type="NCBI Taxonomy" id="652676"/>
    <lineage>
        <taxon>unclassified sequences</taxon>
        <taxon>metagenomes</taxon>
        <taxon>ecological metagenomes</taxon>
    </lineage>
</organism>
<sequence>MFVKINGKKEEIQAETLDALLKSKDIEPQMVSVELNNALIARTDLADSPLKEGDAIELLFFMGGGI</sequence>